<dbReference type="InterPro" id="IPR016181">
    <property type="entry name" value="Acyl_CoA_acyltransferase"/>
</dbReference>
<dbReference type="InterPro" id="IPR051531">
    <property type="entry name" value="N-acetyltransferase"/>
</dbReference>
<comment type="caution">
    <text evidence="2">The sequence shown here is derived from an EMBL/GenBank/DDBJ whole genome shotgun (WGS) entry which is preliminary data.</text>
</comment>
<dbReference type="PROSITE" id="PS51186">
    <property type="entry name" value="GNAT"/>
    <property type="match status" value="2"/>
</dbReference>
<organism evidence="2 3">
    <name type="scientific">Aeromicrobium alkaliterrae</name>
    <dbReference type="NCBI Taxonomy" id="302168"/>
    <lineage>
        <taxon>Bacteria</taxon>
        <taxon>Bacillati</taxon>
        <taxon>Actinomycetota</taxon>
        <taxon>Actinomycetes</taxon>
        <taxon>Propionibacteriales</taxon>
        <taxon>Nocardioidaceae</taxon>
        <taxon>Aeromicrobium</taxon>
    </lineage>
</organism>
<sequence>MSNFEEPSVEASADLRGWYPDVVTEHFTLRPYEPSDAPEVLDIHSRIDVVRWLDNPPFHLLADESEALERIEGYRVREEKDPLSVQRAIISHDTGRAVGSVLIAPCTRIDGGFVGEYELGWHLHPDAAGRGYATKAARLLALQAFTAGLEELVIGMYPDNEPSAAVAARLGAEDLGIGPDPFYGGEGHNFRLRPEHLAHVETERLVLRRFTRHDLDFLAELFAIPEVARWSGPRRPRTREEVRTGLANQPGRAGTHPAAGVFAVCVKGEDRPIGQVVLGPLPASEGVDRRDHEIGWHLHPDAHGHGYATEAAQALVARAAAGGINEVFAVTAPENAASQAVCARLGMSDLGLRDDWYDQSVRAFRLATS</sequence>
<gene>
    <name evidence="2" type="ORF">GCM10009710_03520</name>
</gene>
<dbReference type="InterPro" id="IPR000182">
    <property type="entry name" value="GNAT_dom"/>
</dbReference>
<reference evidence="3" key="1">
    <citation type="journal article" date="2019" name="Int. J. Syst. Evol. Microbiol.">
        <title>The Global Catalogue of Microorganisms (GCM) 10K type strain sequencing project: providing services to taxonomists for standard genome sequencing and annotation.</title>
        <authorList>
            <consortium name="The Broad Institute Genomics Platform"/>
            <consortium name="The Broad Institute Genome Sequencing Center for Infectious Disease"/>
            <person name="Wu L."/>
            <person name="Ma J."/>
        </authorList>
    </citation>
    <scope>NUCLEOTIDE SEQUENCE [LARGE SCALE GENOMIC DNA]</scope>
    <source>
        <strain evidence="3">JCM 13518</strain>
    </source>
</reference>
<dbReference type="Proteomes" id="UP001501057">
    <property type="component" value="Unassembled WGS sequence"/>
</dbReference>
<keyword evidence="3" id="KW-1185">Reference proteome</keyword>
<dbReference type="RefSeq" id="WP_344197099.1">
    <property type="nucleotide sequence ID" value="NZ_BAAAME010000002.1"/>
</dbReference>
<dbReference type="PANTHER" id="PTHR43792">
    <property type="entry name" value="GNAT FAMILY, PUTATIVE (AFU_ORTHOLOGUE AFUA_3G00765)-RELATED-RELATED"/>
    <property type="match status" value="1"/>
</dbReference>
<proteinExistence type="predicted"/>
<evidence type="ECO:0000313" key="3">
    <source>
        <dbReference type="Proteomes" id="UP001501057"/>
    </source>
</evidence>
<evidence type="ECO:0000259" key="1">
    <source>
        <dbReference type="PROSITE" id="PS51186"/>
    </source>
</evidence>
<dbReference type="Gene3D" id="3.40.630.30">
    <property type="match status" value="2"/>
</dbReference>
<dbReference type="Pfam" id="PF13302">
    <property type="entry name" value="Acetyltransf_3"/>
    <property type="match status" value="2"/>
</dbReference>
<dbReference type="EMBL" id="BAAAME010000002">
    <property type="protein sequence ID" value="GAA1726129.1"/>
    <property type="molecule type" value="Genomic_DNA"/>
</dbReference>
<feature type="domain" description="N-acetyltransferase" evidence="1">
    <location>
        <begin position="27"/>
        <end position="197"/>
    </location>
</feature>
<name>A0ABP4VIY3_9ACTN</name>
<evidence type="ECO:0000313" key="2">
    <source>
        <dbReference type="EMBL" id="GAA1726129.1"/>
    </source>
</evidence>
<dbReference type="PANTHER" id="PTHR43792:SF16">
    <property type="entry name" value="N-ACETYLTRANSFERASE DOMAIN-CONTAINING PROTEIN"/>
    <property type="match status" value="1"/>
</dbReference>
<protein>
    <recommendedName>
        <fullName evidence="1">N-acetyltransferase domain-containing protein</fullName>
    </recommendedName>
</protein>
<feature type="domain" description="N-acetyltransferase" evidence="1">
    <location>
        <begin position="205"/>
        <end position="369"/>
    </location>
</feature>
<accession>A0ABP4VIY3</accession>
<dbReference type="SUPFAM" id="SSF55729">
    <property type="entry name" value="Acyl-CoA N-acyltransferases (Nat)"/>
    <property type="match status" value="2"/>
</dbReference>